<organism evidence="4 5">
    <name type="scientific">Austropuccinia psidii MF-1</name>
    <dbReference type="NCBI Taxonomy" id="1389203"/>
    <lineage>
        <taxon>Eukaryota</taxon>
        <taxon>Fungi</taxon>
        <taxon>Dikarya</taxon>
        <taxon>Basidiomycota</taxon>
        <taxon>Pucciniomycotina</taxon>
        <taxon>Pucciniomycetes</taxon>
        <taxon>Pucciniales</taxon>
        <taxon>Sphaerophragmiaceae</taxon>
        <taxon>Austropuccinia</taxon>
    </lineage>
</organism>
<protein>
    <recommendedName>
        <fullName evidence="3">Alanine dehydrogenase/pyridine nucleotide transhydrogenase N-terminal domain-containing protein</fullName>
    </recommendedName>
</protein>
<proteinExistence type="predicted"/>
<evidence type="ECO:0000313" key="5">
    <source>
        <dbReference type="Proteomes" id="UP000765509"/>
    </source>
</evidence>
<evidence type="ECO:0000313" key="4">
    <source>
        <dbReference type="EMBL" id="MBW0508035.1"/>
    </source>
</evidence>
<gene>
    <name evidence="4" type="ORF">O181_047750</name>
</gene>
<dbReference type="AlphaFoldDB" id="A0A9Q3DQS3"/>
<dbReference type="Pfam" id="PF03435">
    <property type="entry name" value="Sacchrp_dh_NADP"/>
    <property type="match status" value="1"/>
</dbReference>
<dbReference type="SUPFAM" id="SSF51735">
    <property type="entry name" value="NAD(P)-binding Rossmann-fold domains"/>
    <property type="match status" value="1"/>
</dbReference>
<dbReference type="Pfam" id="PF05222">
    <property type="entry name" value="AlaDh_PNT_N"/>
    <property type="match status" value="1"/>
</dbReference>
<dbReference type="SMART" id="SM01003">
    <property type="entry name" value="AlaDh_PNT_N"/>
    <property type="match status" value="1"/>
</dbReference>
<dbReference type="Gene3D" id="3.40.50.720">
    <property type="entry name" value="NAD(P)-binding Rossmann-like Domain"/>
    <property type="match status" value="3"/>
</dbReference>
<evidence type="ECO:0000256" key="2">
    <source>
        <dbReference type="ARBA" id="ARBA00023154"/>
    </source>
</evidence>
<comment type="caution">
    <text evidence="4">The sequence shown here is derived from an EMBL/GenBank/DDBJ whole genome shotgun (WGS) entry which is preliminary data.</text>
</comment>
<dbReference type="SUPFAM" id="SSF52283">
    <property type="entry name" value="Formate/glycerate dehydrogenase catalytic domain-like"/>
    <property type="match status" value="1"/>
</dbReference>
<dbReference type="InterPro" id="IPR032095">
    <property type="entry name" value="Sacchrp_dh-like_C"/>
</dbReference>
<dbReference type="PANTHER" id="PTHR11133:SF23">
    <property type="entry name" value="SACCHAROPINE DEHYDROGENASE [NAD(+), L-LYSINE-FORMING]"/>
    <property type="match status" value="1"/>
</dbReference>
<keyword evidence="1" id="KW-0560">Oxidoreductase</keyword>
<dbReference type="EMBL" id="AVOT02020074">
    <property type="protein sequence ID" value="MBW0508035.1"/>
    <property type="molecule type" value="Genomic_DNA"/>
</dbReference>
<feature type="domain" description="Alanine dehydrogenase/pyridine nucleotide transhydrogenase N-terminal" evidence="3">
    <location>
        <begin position="48"/>
        <end position="188"/>
    </location>
</feature>
<dbReference type="InterPro" id="IPR051168">
    <property type="entry name" value="AASS"/>
</dbReference>
<dbReference type="Gene3D" id="1.10.1870.10">
    <property type="entry name" value="Domain 3, Saccharopine reductase"/>
    <property type="match status" value="1"/>
</dbReference>
<keyword evidence="2" id="KW-0457">Lysine biosynthesis</keyword>
<dbReference type="SUPFAM" id="SSF55347">
    <property type="entry name" value="Glyceraldehyde-3-phosphate dehydrogenase-like, C-terminal domain"/>
    <property type="match status" value="1"/>
</dbReference>
<keyword evidence="5" id="KW-1185">Reference proteome</keyword>
<name>A0A9Q3DQS3_9BASI</name>
<evidence type="ECO:0000259" key="3">
    <source>
        <dbReference type="SMART" id="SM01003"/>
    </source>
</evidence>
<evidence type="ECO:0000256" key="1">
    <source>
        <dbReference type="ARBA" id="ARBA00023002"/>
    </source>
</evidence>
<dbReference type="GO" id="GO:0004753">
    <property type="term" value="F:saccharopine dehydrogenase activity"/>
    <property type="evidence" value="ECO:0007669"/>
    <property type="project" value="TreeGrafter"/>
</dbReference>
<dbReference type="GO" id="GO:0005737">
    <property type="term" value="C:cytoplasm"/>
    <property type="evidence" value="ECO:0007669"/>
    <property type="project" value="TreeGrafter"/>
</dbReference>
<keyword evidence="2" id="KW-0028">Amino-acid biosynthesis</keyword>
<dbReference type="InterPro" id="IPR007886">
    <property type="entry name" value="AlaDH/PNT_N"/>
</dbReference>
<sequence length="1006" mass="112556">MHLSNMLKLLQPARPTSRNAYFHRFRSWSYFSHHGLQSSVSSNQVVLTIKAENPKRLWERRTPLVPEHVEKLLSKFGKSLTVKVETSPKRIYDDDAYVKVGAELVPPGAEHGDIILAVKEIAIDHLQDRKGAPRTYCFFSHTHKGQSYNIPLLNRMVESGDHFIDWELLVNPSTGIRQVSFGKWAGVVGAGELLSGYGLFALKQGYSTPFLNLARPFTYDSNEAFFKALDCLRKSIESEGYRGSILSLIVTGSTGRVGKGAVEVFDQVGVEWARDLKDLQSRIISSQQLSKHYKIIGYRPQLADYMVHRPELDKQTFNRPIYDRYPDQFRSEFLHKIAPCATLLVNGAYWAPGFPRLLSNEDFSHLLKQPHHRLQGVIDISCDFQGGLEFVNRASTIEAPYLYFKHSLAESGAIETDWADPQAALQLISIEILPSELPKDASKCFSSAIFPYVTALIQTKLSLEFETSTKEIGCLENAMICKDNQLMPQHNGLGRLLAKPANSLTNGIHDKNLSIKHKIDVQTSQNVVIFGSGLTAKPVIETLLNDSSVKVIIGTKVIEEAHQLRQKICQDDLTKFARIEIFNVDAENDEIMVEDLVKQAKVVISLLPAKMHPIVASPCLNHSVHLITASYVSTAMAEFDKAAKSKNLIFLNELGLDPGIDHMTAVKLIQELKNTYPNPNIKSFISFCGGLPERSDGLLGYRFSWSPKGVLEAMGNSARFRLDGKEYKINGEDLMNQTFRGIGAAIFDGKFKEGSIALEGLANRDSLGYINQYGLQDEGLETMLRGTLRFTGFCEVMEVLRKIGLVQKEGKINWRKGEVPKRWEDVIEKMGGHVEEGRVRNILQKLGLLPTLEPVHLPKLPSATELQNILPIDLLCKLLSHQLQYGPGEKDLVLLSHEIRLESSSGEQKIFKMELVELGDQNNSAMAKTVGNPIGIGALVVLKQSNKMPRGVIRPVESSVWEAVLSRLESECRINIVEKHYTQSEIDRRLSGGLESILKSAVTHWE</sequence>
<dbReference type="GO" id="GO:0019878">
    <property type="term" value="P:lysine biosynthetic process via aminoadipic acid"/>
    <property type="evidence" value="ECO:0007669"/>
    <property type="project" value="TreeGrafter"/>
</dbReference>
<accession>A0A9Q3DQS3</accession>
<dbReference type="InterPro" id="IPR036291">
    <property type="entry name" value="NAD(P)-bd_dom_sf"/>
</dbReference>
<dbReference type="PANTHER" id="PTHR11133">
    <property type="entry name" value="SACCHAROPINE DEHYDROGENASE"/>
    <property type="match status" value="1"/>
</dbReference>
<dbReference type="Proteomes" id="UP000765509">
    <property type="component" value="Unassembled WGS sequence"/>
</dbReference>
<dbReference type="OrthoDB" id="10059875at2759"/>
<dbReference type="InterPro" id="IPR005097">
    <property type="entry name" value="Sacchrp_dh_NADP-bd"/>
</dbReference>
<reference evidence="4" key="1">
    <citation type="submission" date="2021-03" db="EMBL/GenBank/DDBJ databases">
        <title>Draft genome sequence of rust myrtle Austropuccinia psidii MF-1, a brazilian biotype.</title>
        <authorList>
            <person name="Quecine M.C."/>
            <person name="Pachon D.M.R."/>
            <person name="Bonatelli M.L."/>
            <person name="Correr F.H."/>
            <person name="Franceschini L.M."/>
            <person name="Leite T.F."/>
            <person name="Margarido G.R.A."/>
            <person name="Almeida C.A."/>
            <person name="Ferrarezi J.A."/>
            <person name="Labate C.A."/>
        </authorList>
    </citation>
    <scope>NUCLEOTIDE SEQUENCE</scope>
    <source>
        <strain evidence="4">MF-1</strain>
    </source>
</reference>
<dbReference type="Pfam" id="PF16653">
    <property type="entry name" value="Sacchrp_dh_C"/>
    <property type="match status" value="1"/>
</dbReference>
<dbReference type="Gene3D" id="3.30.360.10">
    <property type="entry name" value="Dihydrodipicolinate Reductase, domain 2"/>
    <property type="match status" value="1"/>
</dbReference>